<evidence type="ECO:0000313" key="3">
    <source>
        <dbReference type="Proteomes" id="UP000179807"/>
    </source>
</evidence>
<evidence type="ECO:0000256" key="1">
    <source>
        <dbReference type="ARBA" id="ARBA00008842"/>
    </source>
</evidence>
<dbReference type="OrthoDB" id="14833at2759"/>
<dbReference type="EMBL" id="MLAK01000661">
    <property type="protein sequence ID" value="OHT08672.1"/>
    <property type="molecule type" value="Genomic_DNA"/>
</dbReference>
<dbReference type="SUPFAM" id="SSF144000">
    <property type="entry name" value="Oxysterol-binding protein-like"/>
    <property type="match status" value="1"/>
</dbReference>
<dbReference type="GO" id="GO:0016020">
    <property type="term" value="C:membrane"/>
    <property type="evidence" value="ECO:0007669"/>
    <property type="project" value="TreeGrafter"/>
</dbReference>
<name>A0A1J4KCK7_9EUKA</name>
<keyword evidence="3" id="KW-1185">Reference proteome</keyword>
<sequence length="418" mass="48576">MNGNDNLYIPENEVSILRHVFSQLGFGKSLAKITLPAWFLEHRSVLERFTDWTLHATILRKMNMEELPENRMLHLCAWIISGCHMTPSLPKKPYSSMRGECFRSTLFDHDTEKVIGSYVAEQVTQHPSVCAFHYFDREGNIVVWGNTEMRSKFLLHSVAAIMDNPNTKVNVELLSQNESYTLNFPDMYGRGVIAGPKVMEIVGSVRVHCEKTGIGAKIVFHKKSLSHKYNSINGKIFRIVKINKKKAKKQILIRFQGHWDGKTTYMRVDDPDPYQEEKEMFDVSTAKSLQLIIPPIEEQSQFESRFVWRKVTEYLERNDPKSANEHQSAIKEKQKKIIECLEQSHQPWGYQLFDYNEEMKRFIPKELNLSLYQEDEEPVQMHAGFNVPQLVLNLELSGVVKTNLQIQEDTERSIHEDI</sequence>
<dbReference type="PANTHER" id="PTHR10972">
    <property type="entry name" value="OXYSTEROL-BINDING PROTEIN-RELATED"/>
    <property type="match status" value="1"/>
</dbReference>
<proteinExistence type="inferred from homology"/>
<dbReference type="InterPro" id="IPR037239">
    <property type="entry name" value="OSBP_sf"/>
</dbReference>
<reference evidence="2" key="1">
    <citation type="submission" date="2016-10" db="EMBL/GenBank/DDBJ databases">
        <authorList>
            <person name="Benchimol M."/>
            <person name="Almeida L.G."/>
            <person name="Vasconcelos A.T."/>
            <person name="Perreira-Neves A."/>
            <person name="Rosa I.A."/>
            <person name="Tasca T."/>
            <person name="Bogo M.R."/>
            <person name="de Souza W."/>
        </authorList>
    </citation>
    <scope>NUCLEOTIDE SEQUENCE [LARGE SCALE GENOMIC DNA]</scope>
    <source>
        <strain evidence="2">K</strain>
    </source>
</reference>
<gene>
    <name evidence="2" type="primary">osbD</name>
    <name evidence="2" type="ORF">TRFO_22762</name>
</gene>
<dbReference type="GeneID" id="94837453"/>
<dbReference type="RefSeq" id="XP_068361808.1">
    <property type="nucleotide sequence ID" value="XM_068502749.1"/>
</dbReference>
<dbReference type="Gene3D" id="2.40.160.120">
    <property type="match status" value="1"/>
</dbReference>
<dbReference type="Gene3D" id="3.30.70.3490">
    <property type="match status" value="1"/>
</dbReference>
<protein>
    <submittedName>
        <fullName evidence="2">Oxysterol-binding protein 4</fullName>
    </submittedName>
</protein>
<comment type="similarity">
    <text evidence="1">Belongs to the OSBP family.</text>
</comment>
<dbReference type="Proteomes" id="UP000179807">
    <property type="component" value="Unassembled WGS sequence"/>
</dbReference>
<dbReference type="GO" id="GO:0005829">
    <property type="term" value="C:cytosol"/>
    <property type="evidence" value="ECO:0007669"/>
    <property type="project" value="TreeGrafter"/>
</dbReference>
<comment type="caution">
    <text evidence="2">The sequence shown here is derived from an EMBL/GenBank/DDBJ whole genome shotgun (WGS) entry which is preliminary data.</text>
</comment>
<dbReference type="Pfam" id="PF01237">
    <property type="entry name" value="Oxysterol_BP"/>
    <property type="match status" value="1"/>
</dbReference>
<dbReference type="VEuPathDB" id="TrichDB:TRFO_22762"/>
<dbReference type="PANTHER" id="PTHR10972:SF102">
    <property type="entry name" value="OXYSTEROL-BINDING PROTEIN"/>
    <property type="match status" value="1"/>
</dbReference>
<evidence type="ECO:0000313" key="2">
    <source>
        <dbReference type="EMBL" id="OHT08672.1"/>
    </source>
</evidence>
<dbReference type="GO" id="GO:0032934">
    <property type="term" value="F:sterol binding"/>
    <property type="evidence" value="ECO:0007669"/>
    <property type="project" value="TreeGrafter"/>
</dbReference>
<accession>A0A1J4KCK7</accession>
<organism evidence="2 3">
    <name type="scientific">Tritrichomonas foetus</name>
    <dbReference type="NCBI Taxonomy" id="1144522"/>
    <lineage>
        <taxon>Eukaryota</taxon>
        <taxon>Metamonada</taxon>
        <taxon>Parabasalia</taxon>
        <taxon>Tritrichomonadida</taxon>
        <taxon>Tritrichomonadidae</taxon>
        <taxon>Tritrichomonas</taxon>
    </lineage>
</organism>
<dbReference type="AlphaFoldDB" id="A0A1J4KCK7"/>
<dbReference type="InterPro" id="IPR000648">
    <property type="entry name" value="Oxysterol-bd"/>
</dbReference>